<dbReference type="Pfam" id="PF00059">
    <property type="entry name" value="Lectin_C"/>
    <property type="match status" value="1"/>
</dbReference>
<feature type="domain" description="C-type lectin" evidence="1">
    <location>
        <begin position="66"/>
        <end position="186"/>
    </location>
</feature>
<dbReference type="InterPro" id="IPR016187">
    <property type="entry name" value="CTDL_fold"/>
</dbReference>
<dbReference type="PROSITE" id="PS50041">
    <property type="entry name" value="C_TYPE_LECTIN_2"/>
    <property type="match status" value="1"/>
</dbReference>
<dbReference type="CDD" id="cd00037">
    <property type="entry name" value="CLECT"/>
    <property type="match status" value="1"/>
</dbReference>
<protein>
    <submittedName>
        <fullName evidence="2">Lectin</fullName>
    </submittedName>
</protein>
<proteinExistence type="predicted"/>
<dbReference type="InterPro" id="IPR050111">
    <property type="entry name" value="C-type_lectin/snaclec_domain"/>
</dbReference>
<feature type="non-terminal residue" evidence="2">
    <location>
        <position position="1"/>
    </location>
</feature>
<dbReference type="PANTHER" id="PTHR22803">
    <property type="entry name" value="MANNOSE, PHOSPHOLIPASE, LECTIN RECEPTOR RELATED"/>
    <property type="match status" value="1"/>
</dbReference>
<organism evidence="2">
    <name type="scientific">Lygus hesperus</name>
    <name type="common">Western plant bug</name>
    <dbReference type="NCBI Taxonomy" id="30085"/>
    <lineage>
        <taxon>Eukaryota</taxon>
        <taxon>Metazoa</taxon>
        <taxon>Ecdysozoa</taxon>
        <taxon>Arthropoda</taxon>
        <taxon>Hexapoda</taxon>
        <taxon>Insecta</taxon>
        <taxon>Pterygota</taxon>
        <taxon>Neoptera</taxon>
        <taxon>Paraneoptera</taxon>
        <taxon>Hemiptera</taxon>
        <taxon>Heteroptera</taxon>
        <taxon>Panheteroptera</taxon>
        <taxon>Cimicomorpha</taxon>
        <taxon>Miridae</taxon>
        <taxon>Mirini</taxon>
        <taxon>Lygus</taxon>
    </lineage>
</organism>
<evidence type="ECO:0000259" key="1">
    <source>
        <dbReference type="PROSITE" id="PS50041"/>
    </source>
</evidence>
<dbReference type="AlphaFoldDB" id="A0A0A9WFZ6"/>
<name>A0A0A9WFZ6_LYGHE</name>
<reference evidence="2" key="2">
    <citation type="submission" date="2014-07" db="EMBL/GenBank/DDBJ databases">
        <authorList>
            <person name="Hull J."/>
        </authorList>
    </citation>
    <scope>NUCLEOTIDE SEQUENCE</scope>
</reference>
<dbReference type="SMART" id="SM00034">
    <property type="entry name" value="CLECT"/>
    <property type="match status" value="1"/>
</dbReference>
<dbReference type="EMBL" id="GBHO01036232">
    <property type="protein sequence ID" value="JAG07372.1"/>
    <property type="molecule type" value="Transcribed_RNA"/>
</dbReference>
<sequence length="195" mass="21691">KCSNVEVSHSIADTMSTMKEAVFFHLIILGIGANVINRGDIRTTEFVTNINVSAVDVFKGLISLEEHTKTFDIIRSGLTWSAAVVYCKERHGDLASIRSQEENDLIGKMMNYSGLGAGLVHIGGTSARSLRGYFWISDGEPLTYQNWMPGQPSGANKECIAYQRLPASDWKWILMSCNDLRPFACEYYAKSNVLK</sequence>
<accession>A0A0A9WFZ6</accession>
<dbReference type="Gene3D" id="3.10.100.10">
    <property type="entry name" value="Mannose-Binding Protein A, subunit A"/>
    <property type="match status" value="1"/>
</dbReference>
<evidence type="ECO:0000313" key="2">
    <source>
        <dbReference type="EMBL" id="JAG07372.1"/>
    </source>
</evidence>
<dbReference type="InterPro" id="IPR001304">
    <property type="entry name" value="C-type_lectin-like"/>
</dbReference>
<reference evidence="2" key="1">
    <citation type="journal article" date="2014" name="PLoS ONE">
        <title>Transcriptome-Based Identification of ABC Transporters in the Western Tarnished Plant Bug Lygus hesperus.</title>
        <authorList>
            <person name="Hull J.J."/>
            <person name="Chaney K."/>
            <person name="Geib S.M."/>
            <person name="Fabrick J.A."/>
            <person name="Brent C.S."/>
            <person name="Walsh D."/>
            <person name="Lavine L.C."/>
        </authorList>
    </citation>
    <scope>NUCLEOTIDE SEQUENCE</scope>
</reference>
<dbReference type="InterPro" id="IPR016186">
    <property type="entry name" value="C-type_lectin-like/link_sf"/>
</dbReference>
<dbReference type="SUPFAM" id="SSF56436">
    <property type="entry name" value="C-type lectin-like"/>
    <property type="match status" value="1"/>
</dbReference>
<gene>
    <name evidence="2" type="primary">LEC_0</name>
    <name evidence="2" type="ORF">CM83_78797</name>
</gene>